<evidence type="ECO:0000313" key="2">
    <source>
        <dbReference type="Proteomes" id="UP001221411"/>
    </source>
</evidence>
<evidence type="ECO:0000313" key="1">
    <source>
        <dbReference type="EMBL" id="MDC0748302.1"/>
    </source>
</evidence>
<organism evidence="1 2">
    <name type="scientific">Polyangium mundeleinium</name>
    <dbReference type="NCBI Taxonomy" id="2995306"/>
    <lineage>
        <taxon>Bacteria</taxon>
        <taxon>Pseudomonadati</taxon>
        <taxon>Myxococcota</taxon>
        <taxon>Polyangia</taxon>
        <taxon>Polyangiales</taxon>
        <taxon>Polyangiaceae</taxon>
        <taxon>Polyangium</taxon>
    </lineage>
</organism>
<name>A0ABT5F577_9BACT</name>
<evidence type="ECO:0008006" key="3">
    <source>
        <dbReference type="Google" id="ProtNLM"/>
    </source>
</evidence>
<gene>
    <name evidence="1" type="ORF">POL67_43650</name>
</gene>
<comment type="caution">
    <text evidence="1">The sequence shown here is derived from an EMBL/GenBank/DDBJ whole genome shotgun (WGS) entry which is preliminary data.</text>
</comment>
<protein>
    <recommendedName>
        <fullName evidence="3">Disintegrin domain-containing protein</fullName>
    </recommendedName>
</protein>
<keyword evidence="2" id="KW-1185">Reference proteome</keyword>
<reference evidence="1 2" key="1">
    <citation type="submission" date="2022-11" db="EMBL/GenBank/DDBJ databases">
        <title>Minimal conservation of predation-associated metabolite biosynthetic gene clusters underscores biosynthetic potential of Myxococcota including descriptions for ten novel species: Archangium lansinium sp. nov., Myxococcus landrumus sp. nov., Nannocystis bai.</title>
        <authorList>
            <person name="Ahearne A."/>
            <person name="Stevens C."/>
            <person name="Dowd S."/>
        </authorList>
    </citation>
    <scope>NUCLEOTIDE SEQUENCE [LARGE SCALE GENOMIC DNA]</scope>
    <source>
        <strain evidence="1 2">RJM3</strain>
    </source>
</reference>
<dbReference type="Proteomes" id="UP001221411">
    <property type="component" value="Unassembled WGS sequence"/>
</dbReference>
<proteinExistence type="predicted"/>
<dbReference type="EMBL" id="JAQNDO010000001">
    <property type="protein sequence ID" value="MDC0748302.1"/>
    <property type="molecule type" value="Genomic_DNA"/>
</dbReference>
<dbReference type="RefSeq" id="WP_271927180.1">
    <property type="nucleotide sequence ID" value="NZ_JAQNDO010000001.1"/>
</dbReference>
<sequence length="105" mass="10874">MSGFCVDSVCCNGPCEGVCTTCNNAEGDCSSLPKYAQDDAPVCSGVNVCDGFGGCLLRPGEICSSDVECASYRCEKSRCVKLSGEPCNSPLDCVDNGCMNGVCMQ</sequence>
<accession>A0ABT5F577</accession>